<dbReference type="AlphaFoldDB" id="A0A1M6THV7"/>
<keyword evidence="5" id="KW-1185">Reference proteome</keyword>
<sequence length="557" mass="65424">MKKSRFLGVFIAGAIIFGSLSPAFADVDNSIVTMYEQQQKKARISKEKAREIGIKKIKDTFGIDVRDFDENINFGPYMENYTWNLSFNKYNDKETKDFFIAIDSNTGKIKALSKYEYNYSDENKEPTISKEKAKEIAKKYIDKINPDKLSQIKFIDEVNYDESSKPRNYYFRYIRTIDGVEFDSNYINIDVDAVNGKVIGYSYSWSEDMDFPKIDNVISKEEAEKLFSENIKINLNYINQFDFKSNELEKLKLVYNYRFENGNMIDAKEGKIINWGYNKEKEETKDIYKSKKEEILKNAKDKSKLEKELNKEEAVKLIKKKIKEFYNIDNMDLSYLELVDNNNFNKVWVADFGKKDNKGYIKDGGSITIDALTGELVSIGKWNNEEKPNEIFTPKLTWDEAYYKAIETIAKYFPEKIKDIKTEQIKYPMTYKFEGKEIPVRYVYFNFPRLVNGVEYYYNNISVSVDVKTGKVNELNYFWDDKVEFEGIDNIINKEEAKKVFLNENKPKLMYITINTNEDYTNPKYETKLIYMFSPVDLAKPVYEIDAHTGKALNPNI</sequence>
<evidence type="ECO:0000256" key="1">
    <source>
        <dbReference type="SAM" id="Coils"/>
    </source>
</evidence>
<protein>
    <submittedName>
        <fullName evidence="4">Peptidase propeptide and YPEB domain-containing protein</fullName>
    </submittedName>
</protein>
<evidence type="ECO:0000259" key="3">
    <source>
        <dbReference type="Pfam" id="PF16244"/>
    </source>
</evidence>
<accession>A0A1M6THV7</accession>
<keyword evidence="1" id="KW-0175">Coiled coil</keyword>
<dbReference type="EMBL" id="FRAE01000096">
    <property type="protein sequence ID" value="SHK56493.1"/>
    <property type="molecule type" value="Genomic_DNA"/>
</dbReference>
<dbReference type="Proteomes" id="UP000242497">
    <property type="component" value="Unassembled WGS sequence"/>
</dbReference>
<evidence type="ECO:0000313" key="4">
    <source>
        <dbReference type="EMBL" id="SHK56493.1"/>
    </source>
</evidence>
<dbReference type="InterPro" id="IPR032599">
    <property type="entry name" value="YcdB/YcdC_rep_domain"/>
</dbReference>
<organism evidence="4 5">
    <name type="scientific">Tepidibacter formicigenes DSM 15518</name>
    <dbReference type="NCBI Taxonomy" id="1123349"/>
    <lineage>
        <taxon>Bacteria</taxon>
        <taxon>Bacillati</taxon>
        <taxon>Bacillota</taxon>
        <taxon>Clostridia</taxon>
        <taxon>Peptostreptococcales</taxon>
        <taxon>Peptostreptococcaceae</taxon>
        <taxon>Tepidibacter</taxon>
    </lineage>
</organism>
<feature type="signal peptide" evidence="2">
    <location>
        <begin position="1"/>
        <end position="25"/>
    </location>
</feature>
<dbReference type="STRING" id="1123349.SAMN02744037_02603"/>
<feature type="domain" description="YcdB/YcdC repeated" evidence="3">
    <location>
        <begin position="77"/>
        <end position="205"/>
    </location>
</feature>
<name>A0A1M6THV7_9FIRM</name>
<dbReference type="RefSeq" id="WP_072890714.1">
    <property type="nucleotide sequence ID" value="NZ_FRAE01000096.1"/>
</dbReference>
<evidence type="ECO:0000256" key="2">
    <source>
        <dbReference type="SAM" id="SignalP"/>
    </source>
</evidence>
<feature type="chain" id="PRO_5012025539" evidence="2">
    <location>
        <begin position="26"/>
        <end position="557"/>
    </location>
</feature>
<proteinExistence type="predicted"/>
<dbReference type="OrthoDB" id="2473368at2"/>
<keyword evidence="2" id="KW-0732">Signal</keyword>
<gene>
    <name evidence="4" type="ORF">SAMN02744037_02603</name>
</gene>
<feature type="coiled-coil region" evidence="1">
    <location>
        <begin position="278"/>
        <end position="312"/>
    </location>
</feature>
<feature type="domain" description="YcdB/YcdC repeated" evidence="3">
    <location>
        <begin position="320"/>
        <end position="477"/>
    </location>
</feature>
<reference evidence="5" key="1">
    <citation type="submission" date="2016-11" db="EMBL/GenBank/DDBJ databases">
        <authorList>
            <person name="Varghese N."/>
            <person name="Submissions S."/>
        </authorList>
    </citation>
    <scope>NUCLEOTIDE SEQUENCE [LARGE SCALE GENOMIC DNA]</scope>
    <source>
        <strain evidence="5">DSM 15518</strain>
    </source>
</reference>
<evidence type="ECO:0000313" key="5">
    <source>
        <dbReference type="Proteomes" id="UP000242497"/>
    </source>
</evidence>
<dbReference type="Pfam" id="PF16244">
    <property type="entry name" value="DUF4901"/>
    <property type="match status" value="2"/>
</dbReference>